<feature type="signal peptide" evidence="2">
    <location>
        <begin position="1"/>
        <end position="40"/>
    </location>
</feature>
<dbReference type="CDD" id="cd00033">
    <property type="entry name" value="CCP"/>
    <property type="match status" value="1"/>
</dbReference>
<dbReference type="SUPFAM" id="SSF57535">
    <property type="entry name" value="Complement control module/SCR domain"/>
    <property type="match status" value="1"/>
</dbReference>
<keyword evidence="2" id="KW-0732">Signal</keyword>
<protein>
    <submittedName>
        <fullName evidence="3">Gamma-aminobutyric acid type B receptor subunit 1</fullName>
    </submittedName>
</protein>
<sequence length="187" mass="19254">MWGTGCIPIPYPHSHCLSPPPLQMLLLLLSVVLIPDPAGGCEIIHPPRDGGIRYRGLTPDQVQTVRFLPFDYEIEYVCRPDREIVGPKVRKCLPNGTWTEMGHASRCCESPPAPTPTLGTGHRAFPGAGNGAWGLSPLGGAVSHLAPGQGLPSSGGAGNGAWGLSSLGVAGSHPASGRGLLGTGGGE</sequence>
<dbReference type="Proteomes" id="UP000694404">
    <property type="component" value="Unplaced"/>
</dbReference>
<evidence type="ECO:0000313" key="4">
    <source>
        <dbReference type="Proteomes" id="UP000694404"/>
    </source>
</evidence>
<proteinExistence type="predicted"/>
<evidence type="ECO:0000313" key="3">
    <source>
        <dbReference type="Ensembl" id="ENSCABP00000012438.1"/>
    </source>
</evidence>
<dbReference type="InterPro" id="IPR035976">
    <property type="entry name" value="Sushi/SCR/CCP_sf"/>
</dbReference>
<dbReference type="AlphaFoldDB" id="A0A8C0IQQ6"/>
<dbReference type="Ensembl" id="ENSCABT00000013637.1">
    <property type="protein sequence ID" value="ENSCABP00000012438.1"/>
    <property type="gene ID" value="ENSCABG00000009313.1"/>
</dbReference>
<name>A0A8C0IQQ6_CHEAB</name>
<evidence type="ECO:0000256" key="1">
    <source>
        <dbReference type="ARBA" id="ARBA00023157"/>
    </source>
</evidence>
<feature type="chain" id="PRO_5034820954" evidence="2">
    <location>
        <begin position="41"/>
        <end position="187"/>
    </location>
</feature>
<evidence type="ECO:0000256" key="2">
    <source>
        <dbReference type="SAM" id="SignalP"/>
    </source>
</evidence>
<keyword evidence="4" id="KW-1185">Reference proteome</keyword>
<gene>
    <name evidence="3" type="primary">GABBR1</name>
</gene>
<reference evidence="3" key="2">
    <citation type="submission" date="2025-09" db="UniProtKB">
        <authorList>
            <consortium name="Ensembl"/>
        </authorList>
    </citation>
    <scope>IDENTIFICATION</scope>
</reference>
<dbReference type="GeneTree" id="ENSGT00940000157642"/>
<reference evidence="3" key="1">
    <citation type="submission" date="2025-08" db="UniProtKB">
        <authorList>
            <consortium name="Ensembl"/>
        </authorList>
    </citation>
    <scope>IDENTIFICATION</scope>
</reference>
<dbReference type="Gene3D" id="2.10.70.10">
    <property type="entry name" value="Complement Module, domain 1"/>
    <property type="match status" value="1"/>
</dbReference>
<accession>A0A8C0IQQ6</accession>
<dbReference type="InterPro" id="IPR000436">
    <property type="entry name" value="Sushi_SCR_CCP_dom"/>
</dbReference>
<keyword evidence="1" id="KW-1015">Disulfide bond</keyword>
<organism evidence="3 4">
    <name type="scientific">Chelonoidis abingdonii</name>
    <name type="common">Abingdon island giant tortoise</name>
    <name type="synonym">Testudo abingdonii</name>
    <dbReference type="NCBI Taxonomy" id="106734"/>
    <lineage>
        <taxon>Eukaryota</taxon>
        <taxon>Metazoa</taxon>
        <taxon>Chordata</taxon>
        <taxon>Craniata</taxon>
        <taxon>Vertebrata</taxon>
        <taxon>Euteleostomi</taxon>
        <taxon>Archelosauria</taxon>
        <taxon>Testudinata</taxon>
        <taxon>Testudines</taxon>
        <taxon>Cryptodira</taxon>
        <taxon>Durocryptodira</taxon>
        <taxon>Testudinoidea</taxon>
        <taxon>Testudinidae</taxon>
        <taxon>Chelonoidis</taxon>
    </lineage>
</organism>